<dbReference type="EMBL" id="CAKMRJ010005412">
    <property type="protein sequence ID" value="CAH1441184.1"/>
    <property type="molecule type" value="Genomic_DNA"/>
</dbReference>
<keyword evidence="2" id="KW-1185">Reference proteome</keyword>
<organism evidence="1 2">
    <name type="scientific">Lactuca virosa</name>
    <dbReference type="NCBI Taxonomy" id="75947"/>
    <lineage>
        <taxon>Eukaryota</taxon>
        <taxon>Viridiplantae</taxon>
        <taxon>Streptophyta</taxon>
        <taxon>Embryophyta</taxon>
        <taxon>Tracheophyta</taxon>
        <taxon>Spermatophyta</taxon>
        <taxon>Magnoliopsida</taxon>
        <taxon>eudicotyledons</taxon>
        <taxon>Gunneridae</taxon>
        <taxon>Pentapetalae</taxon>
        <taxon>asterids</taxon>
        <taxon>campanulids</taxon>
        <taxon>Asterales</taxon>
        <taxon>Asteraceae</taxon>
        <taxon>Cichorioideae</taxon>
        <taxon>Cichorieae</taxon>
        <taxon>Lactucinae</taxon>
        <taxon>Lactuca</taxon>
    </lineage>
</organism>
<proteinExistence type="predicted"/>
<evidence type="ECO:0000313" key="1">
    <source>
        <dbReference type="EMBL" id="CAH1441184.1"/>
    </source>
</evidence>
<reference evidence="1 2" key="1">
    <citation type="submission" date="2022-01" db="EMBL/GenBank/DDBJ databases">
        <authorList>
            <person name="Xiong W."/>
            <person name="Schranz E."/>
        </authorList>
    </citation>
    <scope>NUCLEOTIDE SEQUENCE [LARGE SCALE GENOMIC DNA]</scope>
</reference>
<dbReference type="Gene3D" id="3.40.50.300">
    <property type="entry name" value="P-loop containing nucleotide triphosphate hydrolases"/>
    <property type="match status" value="1"/>
</dbReference>
<sequence>MYTIFKIKNFDVVAVGSGHQGCYGYPCPPFKIIILNDANSMTEDAHNALCHTMETYSDTQMGKYYHNMFPNQE</sequence>
<name>A0AAU9NTQ6_9ASTR</name>
<protein>
    <submittedName>
        <fullName evidence="1">Uncharacterized protein</fullName>
    </submittedName>
</protein>
<dbReference type="InterPro" id="IPR027417">
    <property type="entry name" value="P-loop_NTPase"/>
</dbReference>
<dbReference type="Proteomes" id="UP001157418">
    <property type="component" value="Unassembled WGS sequence"/>
</dbReference>
<accession>A0AAU9NTQ6</accession>
<comment type="caution">
    <text evidence="1">The sequence shown here is derived from an EMBL/GenBank/DDBJ whole genome shotgun (WGS) entry which is preliminary data.</text>
</comment>
<evidence type="ECO:0000313" key="2">
    <source>
        <dbReference type="Proteomes" id="UP001157418"/>
    </source>
</evidence>
<gene>
    <name evidence="1" type="ORF">LVIROSA_LOCUS27266</name>
</gene>
<dbReference type="AlphaFoldDB" id="A0AAU9NTQ6"/>